<dbReference type="OrthoDB" id="3577641at2"/>
<name>A0A543BCA4_9MICO</name>
<reference evidence="1 2" key="1">
    <citation type="submission" date="2019-06" db="EMBL/GenBank/DDBJ databases">
        <title>Sequencing the genomes of 1000 actinobacteria strains.</title>
        <authorList>
            <person name="Klenk H.-P."/>
        </authorList>
    </citation>
    <scope>NUCLEOTIDE SEQUENCE [LARGE SCALE GENOMIC DNA]</scope>
    <source>
        <strain evidence="1 2">DSM 20169</strain>
    </source>
</reference>
<sequence>MALDDILTQVPIDDIAAKLGVSPDVAKAAVEQGGAVLLGGLAKNAETDEGSSAIQAALKKHEGTTRVATVDDIDEADGGKIVSHILGANQKEVTQQLTESKATAGIDFGKLLPILAPIVMGLIANANKGKAEKADAGAEGSGGIGDLIGGLLGGGGNSGSSGGGIGDVLGGLLGGGGNSSSGGGIDLGGLLGGLLGGKK</sequence>
<dbReference type="Proteomes" id="UP000317209">
    <property type="component" value="Unassembled WGS sequence"/>
</dbReference>
<organism evidence="1 2">
    <name type="scientific">Microbacterium saperdae</name>
    <dbReference type="NCBI Taxonomy" id="69368"/>
    <lineage>
        <taxon>Bacteria</taxon>
        <taxon>Bacillati</taxon>
        <taxon>Actinomycetota</taxon>
        <taxon>Actinomycetes</taxon>
        <taxon>Micrococcales</taxon>
        <taxon>Microbacteriaceae</taxon>
        <taxon>Microbacterium</taxon>
    </lineage>
</organism>
<dbReference type="Pfam" id="PF06078">
    <property type="entry name" value="DUF937"/>
    <property type="match status" value="1"/>
</dbReference>
<protein>
    <submittedName>
        <fullName evidence="1">Uncharacterized protein DUF937</fullName>
    </submittedName>
</protein>
<dbReference type="RefSeq" id="WP_141874360.1">
    <property type="nucleotide sequence ID" value="NZ_VFOX01000002.1"/>
</dbReference>
<keyword evidence="2" id="KW-1185">Reference proteome</keyword>
<proteinExistence type="predicted"/>
<evidence type="ECO:0000313" key="2">
    <source>
        <dbReference type="Proteomes" id="UP000317209"/>
    </source>
</evidence>
<evidence type="ECO:0000313" key="1">
    <source>
        <dbReference type="EMBL" id="TQL82442.1"/>
    </source>
</evidence>
<dbReference type="AlphaFoldDB" id="A0A543BCA4"/>
<dbReference type="EMBL" id="VFOX01000002">
    <property type="protein sequence ID" value="TQL82442.1"/>
    <property type="molecule type" value="Genomic_DNA"/>
</dbReference>
<dbReference type="InterPro" id="IPR009282">
    <property type="entry name" value="DUF937"/>
</dbReference>
<comment type="caution">
    <text evidence="1">The sequence shown here is derived from an EMBL/GenBank/DDBJ whole genome shotgun (WGS) entry which is preliminary data.</text>
</comment>
<gene>
    <name evidence="1" type="ORF">FB560_3931</name>
</gene>
<accession>A0A543BCA4</accession>